<dbReference type="AlphaFoldDB" id="A0A7S2L7F9"/>
<organism evidence="2">
    <name type="scientific">Skeletonema marinoi</name>
    <dbReference type="NCBI Taxonomy" id="267567"/>
    <lineage>
        <taxon>Eukaryota</taxon>
        <taxon>Sar</taxon>
        <taxon>Stramenopiles</taxon>
        <taxon>Ochrophyta</taxon>
        <taxon>Bacillariophyta</taxon>
        <taxon>Coscinodiscophyceae</taxon>
        <taxon>Thalassiosirophycidae</taxon>
        <taxon>Thalassiosirales</taxon>
        <taxon>Skeletonemataceae</taxon>
        <taxon>Skeletonema</taxon>
        <taxon>Skeletonema marinoi-dohrnii complex</taxon>
    </lineage>
</organism>
<sequence>MADMEIDDDDVDTTAEDDGTSATVANVNKAAKPDIETKEKGDGDDEDDRYDILLREKEDEEEKFIDDVIDAEAAAIPEDELGEVIGSSGNTNEEKSKKMRSVYVEDPNGDLVHKRTLLKIINSGRALRKSMDRAKRVRGDARHGNGKESADSCVKKAYKFAHDRTDFDSGANLHSIGDFCCVLVESTEGSSKNAHMVVGKLQRFGEGNCSNPLHLSWPIEKATFKAYVQVINVDAYSNIDGDLCLRPTGEIILTLMNVPSYCITPITPSLEESEVDGESVTNALMKLSELKTVFVEMTSAGTRCHKLKKTIVLPPITVNSESPFIVTNKVSNLPVCGICRPPMTIGKPNSEKHEVQRYLRNHAASHFWKSPTVEEPCALCYKNGCSIRLSVSIGKSDVQKILNMGKNAKIPPGAVVYHGCQTYPEVEPFEFKWCKKIVGFPCRNMPVLCHACTTDPNIPTFLWSYNIENHYKEHHNTFSEDDKKKYEGLLSSCMTEKRELEALFPINEN</sequence>
<name>A0A7S2L7F9_9STRA</name>
<feature type="region of interest" description="Disordered" evidence="1">
    <location>
        <begin position="1"/>
        <end position="49"/>
    </location>
</feature>
<reference evidence="2" key="1">
    <citation type="submission" date="2021-01" db="EMBL/GenBank/DDBJ databases">
        <authorList>
            <person name="Corre E."/>
            <person name="Pelletier E."/>
            <person name="Niang G."/>
            <person name="Scheremetjew M."/>
            <person name="Finn R."/>
            <person name="Kale V."/>
            <person name="Holt S."/>
            <person name="Cochrane G."/>
            <person name="Meng A."/>
            <person name="Brown T."/>
            <person name="Cohen L."/>
        </authorList>
    </citation>
    <scope>NUCLEOTIDE SEQUENCE</scope>
    <source>
        <strain evidence="2">SM1012Den-03</strain>
    </source>
</reference>
<accession>A0A7S2L7F9</accession>
<feature type="compositionally biased region" description="Basic and acidic residues" evidence="1">
    <location>
        <begin position="31"/>
        <end position="41"/>
    </location>
</feature>
<evidence type="ECO:0000313" key="2">
    <source>
        <dbReference type="EMBL" id="CAD9596652.1"/>
    </source>
</evidence>
<feature type="compositionally biased region" description="Acidic residues" evidence="1">
    <location>
        <begin position="1"/>
        <end position="19"/>
    </location>
</feature>
<proteinExistence type="predicted"/>
<protein>
    <submittedName>
        <fullName evidence="2">Uncharacterized protein</fullName>
    </submittedName>
</protein>
<gene>
    <name evidence="2" type="ORF">SMAR0320_LOCUS8880</name>
</gene>
<dbReference type="EMBL" id="HBGZ01012473">
    <property type="protein sequence ID" value="CAD9596652.1"/>
    <property type="molecule type" value="Transcribed_RNA"/>
</dbReference>
<evidence type="ECO:0000256" key="1">
    <source>
        <dbReference type="SAM" id="MobiDB-lite"/>
    </source>
</evidence>